<sequence>MAITPYAAGTYANDINTRRLVALKGQLNDLSGQLATGRVSETYGGLGSGRGTSLNAHAQLSALDGYDAAIDLGRIRIDLASAGVGQAATLASDTWNQLSNTVAQVGGSARLSLKSIAEGRLGGFVDALNQSSAGQYLFGGRVTDIAPVETADKILNGDPAAALDGIGAVIAERQAADLGTGTPRTGRLSLTQAGAALTLSESADPSVRANFGFTIEGAVSSNPSALGLASVVGSAATASLAFASQPRDGDIVRVTVQNADGSQSFVGLMARISPAPESRNTFAIGADAAQSAANLAASLSGRTVVGAQSAAPPGVAATLSGGTAAAASISVAAQPSPGDTLRITLGLRDGTSTTITLIAAADGDTAAGRFAIGATPEETASHLSAALSAALEDAAANELTASSATRAASDFFAGSASPGLAPRRVALDAAGAATGYVADPSDRTVIWYRGDDASADPRQTLSLKVSSGESVAVGLQANEPALRNALAGIAVAASVGFTDDKADDARFAAFADRLKSFLQPDAGQTIEQINTDLSLASSRIQTQKSQNSATRLVLQNSLDGIESVSNEEVAAKLLTIQTQLQASYQTTATLAKLSLANYL</sequence>
<dbReference type="GO" id="GO:0005198">
    <property type="term" value="F:structural molecule activity"/>
    <property type="evidence" value="ECO:0007669"/>
    <property type="project" value="InterPro"/>
</dbReference>
<dbReference type="Proteomes" id="UP000008207">
    <property type="component" value="Chromosome"/>
</dbReference>
<dbReference type="SUPFAM" id="SSF64518">
    <property type="entry name" value="Phase 1 flagellin"/>
    <property type="match status" value="1"/>
</dbReference>
<protein>
    <recommendedName>
        <fullName evidence="3">Flagellin C-terminal domain-containing protein</fullName>
    </recommendedName>
</protein>
<dbReference type="eggNOG" id="COG1344">
    <property type="taxonomic scope" value="Bacteria"/>
</dbReference>
<dbReference type="InterPro" id="IPR001492">
    <property type="entry name" value="Flagellin"/>
</dbReference>
<evidence type="ECO:0008006" key="3">
    <source>
        <dbReference type="Google" id="ProtNLM"/>
    </source>
</evidence>
<dbReference type="STRING" id="460265.Mnod_2312"/>
<dbReference type="OrthoDB" id="7312911at2"/>
<dbReference type="HOGENOM" id="CLU_019929_0_0_5"/>
<dbReference type="PANTHER" id="PTHR42792">
    <property type="entry name" value="FLAGELLIN"/>
    <property type="match status" value="1"/>
</dbReference>
<dbReference type="RefSeq" id="WP_015928968.1">
    <property type="nucleotide sequence ID" value="NC_011894.1"/>
</dbReference>
<dbReference type="KEGG" id="mno:Mnod_2312"/>
<keyword evidence="2" id="KW-1185">Reference proteome</keyword>
<gene>
    <name evidence="1" type="ordered locus">Mnod_2312</name>
</gene>
<accession>B8IB73</accession>
<dbReference type="AlphaFoldDB" id="B8IB73"/>
<reference evidence="1 2" key="1">
    <citation type="submission" date="2009-01" db="EMBL/GenBank/DDBJ databases">
        <title>Complete sequence of chromosome of Methylobacterium nodulans ORS 2060.</title>
        <authorList>
            <consortium name="US DOE Joint Genome Institute"/>
            <person name="Lucas S."/>
            <person name="Copeland A."/>
            <person name="Lapidus A."/>
            <person name="Glavina del Rio T."/>
            <person name="Dalin E."/>
            <person name="Tice H."/>
            <person name="Bruce D."/>
            <person name="Goodwin L."/>
            <person name="Pitluck S."/>
            <person name="Sims D."/>
            <person name="Brettin T."/>
            <person name="Detter J.C."/>
            <person name="Han C."/>
            <person name="Larimer F."/>
            <person name="Land M."/>
            <person name="Hauser L."/>
            <person name="Kyrpides N."/>
            <person name="Ivanova N."/>
            <person name="Marx C.J."/>
            <person name="Richardson P."/>
        </authorList>
    </citation>
    <scope>NUCLEOTIDE SEQUENCE [LARGE SCALE GENOMIC DNA]</scope>
    <source>
        <strain evidence="2">LMG 21967 / CNCM I-2342 / ORS 2060</strain>
    </source>
</reference>
<evidence type="ECO:0000313" key="2">
    <source>
        <dbReference type="Proteomes" id="UP000008207"/>
    </source>
</evidence>
<organism evidence="1 2">
    <name type="scientific">Methylobacterium nodulans (strain LMG 21967 / CNCM I-2342 / ORS 2060)</name>
    <dbReference type="NCBI Taxonomy" id="460265"/>
    <lineage>
        <taxon>Bacteria</taxon>
        <taxon>Pseudomonadati</taxon>
        <taxon>Pseudomonadota</taxon>
        <taxon>Alphaproteobacteria</taxon>
        <taxon>Hyphomicrobiales</taxon>
        <taxon>Methylobacteriaceae</taxon>
        <taxon>Methylobacterium</taxon>
    </lineage>
</organism>
<dbReference type="PANTHER" id="PTHR42792:SF1">
    <property type="entry name" value="FLAGELLAR HOOK-ASSOCIATED PROTEIN 3"/>
    <property type="match status" value="1"/>
</dbReference>
<proteinExistence type="predicted"/>
<dbReference type="EMBL" id="CP001349">
    <property type="protein sequence ID" value="ACL57288.1"/>
    <property type="molecule type" value="Genomic_DNA"/>
</dbReference>
<dbReference type="GO" id="GO:0009288">
    <property type="term" value="C:bacterial-type flagellum"/>
    <property type="evidence" value="ECO:0007669"/>
    <property type="project" value="InterPro"/>
</dbReference>
<name>B8IB73_METNO</name>
<evidence type="ECO:0000313" key="1">
    <source>
        <dbReference type="EMBL" id="ACL57288.1"/>
    </source>
</evidence>